<evidence type="ECO:0000259" key="1">
    <source>
        <dbReference type="Pfam" id="PF00561"/>
    </source>
</evidence>
<dbReference type="InterPro" id="IPR050471">
    <property type="entry name" value="AB_hydrolase"/>
</dbReference>
<dbReference type="OrthoDB" id="19657at2759"/>
<dbReference type="Pfam" id="PF00561">
    <property type="entry name" value="Abhydrolase_1"/>
    <property type="match status" value="1"/>
</dbReference>
<organism evidence="2 3">
    <name type="scientific">Puccinia striiformis f. sp. tritici PST-78</name>
    <dbReference type="NCBI Taxonomy" id="1165861"/>
    <lineage>
        <taxon>Eukaryota</taxon>
        <taxon>Fungi</taxon>
        <taxon>Dikarya</taxon>
        <taxon>Basidiomycota</taxon>
        <taxon>Pucciniomycotina</taxon>
        <taxon>Pucciniomycetes</taxon>
        <taxon>Pucciniales</taxon>
        <taxon>Pucciniaceae</taxon>
        <taxon>Puccinia</taxon>
    </lineage>
</organism>
<dbReference type="EMBL" id="AJIL01000027">
    <property type="protein sequence ID" value="KNF01782.1"/>
    <property type="molecule type" value="Genomic_DNA"/>
</dbReference>
<protein>
    <recommendedName>
        <fullName evidence="1">AB hydrolase-1 domain-containing protein</fullName>
    </recommendedName>
</protein>
<dbReference type="STRING" id="1165861.A0A0L0VRE0"/>
<evidence type="ECO:0000313" key="2">
    <source>
        <dbReference type="EMBL" id="KNF01782.1"/>
    </source>
</evidence>
<dbReference type="AlphaFoldDB" id="A0A0L0VRE0"/>
<dbReference type="Gene3D" id="3.40.50.1820">
    <property type="entry name" value="alpha/beta hydrolase"/>
    <property type="match status" value="1"/>
</dbReference>
<keyword evidence="3" id="KW-1185">Reference proteome</keyword>
<accession>A0A0L0VRE0</accession>
<gene>
    <name evidence="2" type="ORF">PSTG_04902</name>
</gene>
<name>A0A0L0VRE0_9BASI</name>
<evidence type="ECO:0000313" key="3">
    <source>
        <dbReference type="Proteomes" id="UP000054564"/>
    </source>
</evidence>
<dbReference type="InterPro" id="IPR000073">
    <property type="entry name" value="AB_hydrolase_1"/>
</dbReference>
<comment type="caution">
    <text evidence="2">The sequence shown here is derived from an EMBL/GenBank/DDBJ whole genome shotgun (WGS) entry which is preliminary data.</text>
</comment>
<dbReference type="PANTHER" id="PTHR43433">
    <property type="entry name" value="HYDROLASE, ALPHA/BETA FOLD FAMILY PROTEIN"/>
    <property type="match status" value="1"/>
</dbReference>
<proteinExistence type="predicted"/>
<dbReference type="SUPFAM" id="SSF53474">
    <property type="entry name" value="alpha/beta-Hydrolases"/>
    <property type="match status" value="1"/>
</dbReference>
<reference evidence="3" key="1">
    <citation type="submission" date="2014-03" db="EMBL/GenBank/DDBJ databases">
        <title>The Genome Sequence of Puccinia striiformis f. sp. tritici PST-78.</title>
        <authorList>
            <consortium name="The Broad Institute Genome Sequencing Platform"/>
            <person name="Cuomo C."/>
            <person name="Hulbert S."/>
            <person name="Chen X."/>
            <person name="Walker B."/>
            <person name="Young S.K."/>
            <person name="Zeng Q."/>
            <person name="Gargeya S."/>
            <person name="Fitzgerald M."/>
            <person name="Haas B."/>
            <person name="Abouelleil A."/>
            <person name="Alvarado L."/>
            <person name="Arachchi H.M."/>
            <person name="Berlin A.M."/>
            <person name="Chapman S.B."/>
            <person name="Goldberg J."/>
            <person name="Griggs A."/>
            <person name="Gujja S."/>
            <person name="Hansen M."/>
            <person name="Howarth C."/>
            <person name="Imamovic A."/>
            <person name="Larimer J."/>
            <person name="McCowan C."/>
            <person name="Montmayeur A."/>
            <person name="Murphy C."/>
            <person name="Neiman D."/>
            <person name="Pearson M."/>
            <person name="Priest M."/>
            <person name="Roberts A."/>
            <person name="Saif S."/>
            <person name="Shea T."/>
            <person name="Sisk P."/>
            <person name="Sykes S."/>
            <person name="Wortman J."/>
            <person name="Nusbaum C."/>
            <person name="Birren B."/>
        </authorList>
    </citation>
    <scope>NUCLEOTIDE SEQUENCE [LARGE SCALE GENOMIC DNA]</scope>
    <source>
        <strain evidence="3">race PST-78</strain>
    </source>
</reference>
<dbReference type="InterPro" id="IPR029058">
    <property type="entry name" value="AB_hydrolase_fold"/>
</dbReference>
<dbReference type="Proteomes" id="UP000054564">
    <property type="component" value="Unassembled WGS sequence"/>
</dbReference>
<sequence>MSGENDIVETILDPSTCVKKGLCPVAEGREAETHKLYYELHGTLDGAQKLIFVMGLNNSCGAWANQVKHFSKKADHAVLVFDNRGVGNSDTGAFGIYKTSEMAKDTIDLMEHLGWTGDRSVHLFGVSMGGMISQELCLLVPKRFKSVSFISTKAGDKLDLPPLKGFYNLARLLSRTVSAEQSIEMLMETLFPPEFLAQEIEGGRTKRDEIHEGLTERVSKTRKQPGAGVVGQLGAALRHSCPTTSLAQIDRELQPAKILVITGDKDLVINPIRSIQLHEAMPNSEYLLIPGAGHAVCSQLPEQFNAIIERVMDEGNQACSS</sequence>
<feature type="domain" description="AB hydrolase-1" evidence="1">
    <location>
        <begin position="50"/>
        <end position="297"/>
    </location>
</feature>
<dbReference type="PANTHER" id="PTHR43433:SF5">
    <property type="entry name" value="AB HYDROLASE-1 DOMAIN-CONTAINING PROTEIN"/>
    <property type="match status" value="1"/>
</dbReference>